<reference evidence="2 3" key="1">
    <citation type="submission" date="2018-12" db="EMBL/GenBank/DDBJ databases">
        <authorList>
            <person name="Sun L."/>
            <person name="Chen Z."/>
        </authorList>
    </citation>
    <scope>NUCLEOTIDE SEQUENCE [LARGE SCALE GENOMIC DNA]</scope>
    <source>
        <strain evidence="2 3">DSM 15890</strain>
    </source>
</reference>
<evidence type="ECO:0000313" key="2">
    <source>
        <dbReference type="EMBL" id="RUT38697.1"/>
    </source>
</evidence>
<evidence type="ECO:0000313" key="3">
    <source>
        <dbReference type="Proteomes" id="UP000279446"/>
    </source>
</evidence>
<sequence>MGSPGEEYSLNMKGRMYMKKIILIVSLLTLVLAITTAGAAPVKTVTVEVDGKAVVFPDAKPYMEGSRVLIPVRFVSEALGAEVKYSNKTVVITKDGKTISMKVNTRTVSVDGKEITLDVPVRVKQERTFVPLRFVSEALEAKVGWNSEKMLVSITTKEAIEPGTGEPSNPSVTPNPSEEFKWGKYTDLGAALFKDNVTVKEGNLKFTVPANAEAVWYTLANGNGEELKAGKSYTKALGSGQGYLMITRIYPGKDYVEGYAVYLDVNDETLNGSYNGLKDDGVVSTTLVINGKMVETAAPLSDVIDAAKKRF</sequence>
<name>A0A433XVV8_9BACL</name>
<gene>
    <name evidence="2" type="ORF">EJP82_26655</name>
</gene>
<accession>A0A433XVV8</accession>
<keyword evidence="3" id="KW-1185">Reference proteome</keyword>
<proteinExistence type="predicted"/>
<dbReference type="AlphaFoldDB" id="A0A433XVV8"/>
<dbReference type="Proteomes" id="UP000279446">
    <property type="component" value="Unassembled WGS sequence"/>
</dbReference>
<evidence type="ECO:0000259" key="1">
    <source>
        <dbReference type="Pfam" id="PF07833"/>
    </source>
</evidence>
<dbReference type="Pfam" id="PF07833">
    <property type="entry name" value="Cu_amine_oxidN1"/>
    <property type="match status" value="1"/>
</dbReference>
<dbReference type="EMBL" id="RZNY01000051">
    <property type="protein sequence ID" value="RUT38697.1"/>
    <property type="molecule type" value="Genomic_DNA"/>
</dbReference>
<dbReference type="InterPro" id="IPR012854">
    <property type="entry name" value="Cu_amine_oxidase-like_N"/>
</dbReference>
<organism evidence="2 3">
    <name type="scientific">Paenibacillus anaericanus</name>
    <dbReference type="NCBI Taxonomy" id="170367"/>
    <lineage>
        <taxon>Bacteria</taxon>
        <taxon>Bacillati</taxon>
        <taxon>Bacillota</taxon>
        <taxon>Bacilli</taxon>
        <taxon>Bacillales</taxon>
        <taxon>Paenibacillaceae</taxon>
        <taxon>Paenibacillus</taxon>
    </lineage>
</organism>
<protein>
    <submittedName>
        <fullName evidence="2">Copper amine oxidase N-terminal domain-containing protein</fullName>
    </submittedName>
</protein>
<dbReference type="InterPro" id="IPR036582">
    <property type="entry name" value="Mao_N_sf"/>
</dbReference>
<dbReference type="Gene3D" id="3.30.457.10">
    <property type="entry name" value="Copper amine oxidase-like, N-terminal domain"/>
    <property type="match status" value="1"/>
</dbReference>
<feature type="domain" description="Copper amine oxidase-like N-terminal" evidence="1">
    <location>
        <begin position="49"/>
        <end position="154"/>
    </location>
</feature>
<dbReference type="SUPFAM" id="SSF55383">
    <property type="entry name" value="Copper amine oxidase, domain N"/>
    <property type="match status" value="2"/>
</dbReference>
<comment type="caution">
    <text evidence="2">The sequence shown here is derived from an EMBL/GenBank/DDBJ whole genome shotgun (WGS) entry which is preliminary data.</text>
</comment>